<proteinExistence type="predicted"/>
<dbReference type="InterPro" id="IPR006357">
    <property type="entry name" value="HAD-SF_hydro_IIA"/>
</dbReference>
<dbReference type="AlphaFoldDB" id="A0A336MST9"/>
<reference evidence="2" key="1">
    <citation type="submission" date="2018-07" db="EMBL/GenBank/DDBJ databases">
        <authorList>
            <person name="Quirk P.G."/>
            <person name="Krulwich T.A."/>
        </authorList>
    </citation>
    <scope>NUCLEOTIDE SEQUENCE</scope>
</reference>
<accession>A0A336MST9</accession>
<dbReference type="PANTHER" id="PTHR19288">
    <property type="entry name" value="4-NITROPHENYLPHOSPHATASE-RELATED"/>
    <property type="match status" value="1"/>
</dbReference>
<dbReference type="VEuPathDB" id="VectorBase:CSON000773"/>
<dbReference type="SFLD" id="SFLDF00039">
    <property type="entry name" value="phosphoglycolate_phosphatase_2"/>
    <property type="match status" value="2"/>
</dbReference>
<organism evidence="2">
    <name type="scientific">Culicoides sonorensis</name>
    <name type="common">Biting midge</name>
    <dbReference type="NCBI Taxonomy" id="179676"/>
    <lineage>
        <taxon>Eukaryota</taxon>
        <taxon>Metazoa</taxon>
        <taxon>Ecdysozoa</taxon>
        <taxon>Arthropoda</taxon>
        <taxon>Hexapoda</taxon>
        <taxon>Insecta</taxon>
        <taxon>Pterygota</taxon>
        <taxon>Neoptera</taxon>
        <taxon>Endopterygota</taxon>
        <taxon>Diptera</taxon>
        <taxon>Nematocera</taxon>
        <taxon>Chironomoidea</taxon>
        <taxon>Ceratopogonidae</taxon>
        <taxon>Ceratopogoninae</taxon>
        <taxon>Culicoides</taxon>
        <taxon>Monoculicoides</taxon>
    </lineage>
</organism>
<dbReference type="GO" id="GO:0016791">
    <property type="term" value="F:phosphatase activity"/>
    <property type="evidence" value="ECO:0007669"/>
    <property type="project" value="InterPro"/>
</dbReference>
<dbReference type="EMBL" id="UFQT01001121">
    <property type="protein sequence ID" value="SSX29018.1"/>
    <property type="molecule type" value="Genomic_DNA"/>
</dbReference>
<dbReference type="InterPro" id="IPR036412">
    <property type="entry name" value="HAD-like_sf"/>
</dbReference>
<gene>
    <name evidence="2" type="primary">CSON000773</name>
</gene>
<dbReference type="Pfam" id="PF13344">
    <property type="entry name" value="Hydrolase_6"/>
    <property type="match status" value="2"/>
</dbReference>
<sequence length="610" mass="67790">MEKYCGSGTNLASLSKEDITTWLKSFDCVLTDCDGVLWVYTNTIKGSPEVINKLSDVGKRVFFVTNNSTKTRAEFLEKATNMGYNVDTENILSTAFLVAQYLKGLNFQKKVYIVGSTGIARELDNVGIRHTEVGPDVLESNLTDLVQKGFTPDPEVGAVVVGFDEHFSFPKMFKAASYLNNPDVLFIATNTDERFPMPGFVVPGTGSIVKSVETCAERPAFVIGKPNPYICDHIQKSYGIDPKRTLMIGDRCNTDILLGKRCGFQTLMVESGIHKRSDLEEWAKSKCTFEKSINSIKSNNNMVKYSDGPFCLNQAKKSEIKQWLNSFDTVLSDCDGVLWLGDRVLPGSPDVINFFKSMGKQVYFITNNSEKIRSEFVQKAQRLGYKVDATNILSSAYLAAAYLKERNFKKTAYVIGTSGISRELKMAGIKSIGGGPDPLKNSIEELLHKDFTPNEDVGAVVVGYDEHFSMPKLTKACAYLDDPDVEFIATNADEREPSHYIIPGPGPIIASIENCSGREATIVGKPSPYICEYILKHANVTPDRTLMIGDRCNTDILFGKNCNFQTLMVESGINNHHDLEEFMASDDEEIQRLVPDFYCKSLGSLLPFFK</sequence>
<protein>
    <submittedName>
        <fullName evidence="2">CSON000773 protein</fullName>
    </submittedName>
</protein>
<dbReference type="GO" id="GO:0005737">
    <property type="term" value="C:cytoplasm"/>
    <property type="evidence" value="ECO:0007669"/>
    <property type="project" value="TreeGrafter"/>
</dbReference>
<dbReference type="Gene3D" id="3.40.50.1000">
    <property type="entry name" value="HAD superfamily/HAD-like"/>
    <property type="match status" value="4"/>
</dbReference>
<name>A0A336MST9_CULSO</name>
<dbReference type="NCBIfam" id="TIGR01452">
    <property type="entry name" value="PGP_euk"/>
    <property type="match status" value="2"/>
</dbReference>
<dbReference type="InterPro" id="IPR006349">
    <property type="entry name" value="PGP_euk"/>
</dbReference>
<dbReference type="SUPFAM" id="SSF56784">
    <property type="entry name" value="HAD-like"/>
    <property type="match status" value="2"/>
</dbReference>
<dbReference type="SFLD" id="SFLDG01139">
    <property type="entry name" value="C2.A:_Pyridoxal_Phosphate_Phos"/>
    <property type="match status" value="2"/>
</dbReference>
<evidence type="ECO:0000256" key="1">
    <source>
        <dbReference type="ARBA" id="ARBA00022801"/>
    </source>
</evidence>
<dbReference type="InterPro" id="IPR023214">
    <property type="entry name" value="HAD_sf"/>
</dbReference>
<dbReference type="Pfam" id="PF13242">
    <property type="entry name" value="Hydrolase_like"/>
    <property type="match status" value="2"/>
</dbReference>
<evidence type="ECO:0000313" key="2">
    <source>
        <dbReference type="EMBL" id="SSX29018.1"/>
    </source>
</evidence>
<dbReference type="PANTHER" id="PTHR19288:SF93">
    <property type="entry name" value="FI11325P-RELATED"/>
    <property type="match status" value="1"/>
</dbReference>
<dbReference type="NCBIfam" id="TIGR01460">
    <property type="entry name" value="HAD-SF-IIA"/>
    <property type="match status" value="2"/>
</dbReference>
<dbReference type="SFLD" id="SFLDS00003">
    <property type="entry name" value="Haloacid_Dehalogenase"/>
    <property type="match status" value="2"/>
</dbReference>
<keyword evidence="1" id="KW-0378">Hydrolase</keyword>
<dbReference type="OMA" id="MVGTGCH"/>
<dbReference type="FunFam" id="3.40.50.1000:FF:000245">
    <property type="entry name" value="4-nitrophenyl phosphatase"/>
    <property type="match status" value="1"/>
</dbReference>